<dbReference type="Proteomes" id="UP000229362">
    <property type="component" value="Unassembled WGS sequence"/>
</dbReference>
<feature type="non-terminal residue" evidence="2">
    <location>
        <position position="216"/>
    </location>
</feature>
<organism evidence="2 3">
    <name type="scientific">Candidatus Magasanikbacteria bacterium CG10_big_fil_rev_8_21_14_0_10_43_6</name>
    <dbReference type="NCBI Taxonomy" id="1974650"/>
    <lineage>
        <taxon>Bacteria</taxon>
        <taxon>Candidatus Magasanikiibacteriota</taxon>
    </lineage>
</organism>
<feature type="domain" description="PPM-type phosphatase" evidence="1">
    <location>
        <begin position="26"/>
        <end position="212"/>
    </location>
</feature>
<evidence type="ECO:0000313" key="3">
    <source>
        <dbReference type="Proteomes" id="UP000229362"/>
    </source>
</evidence>
<proteinExistence type="predicted"/>
<reference evidence="3" key="1">
    <citation type="submission" date="2017-09" db="EMBL/GenBank/DDBJ databases">
        <title>Depth-based differentiation of microbial function through sediment-hosted aquifers and enrichment of novel symbionts in the deep terrestrial subsurface.</title>
        <authorList>
            <person name="Probst A.J."/>
            <person name="Ladd B."/>
            <person name="Jarett J.K."/>
            <person name="Geller-Mcgrath D.E."/>
            <person name="Sieber C.M.K."/>
            <person name="Emerson J.B."/>
            <person name="Anantharaman K."/>
            <person name="Thomas B.C."/>
            <person name="Malmstrom R."/>
            <person name="Stieglmeier M."/>
            <person name="Klingl A."/>
            <person name="Woyke T."/>
            <person name="Ryan C.M."/>
            <person name="Banfield J.F."/>
        </authorList>
    </citation>
    <scope>NUCLEOTIDE SEQUENCE [LARGE SCALE GENOMIC DNA]</scope>
</reference>
<dbReference type="Pfam" id="PF13672">
    <property type="entry name" value="PP2C_2"/>
    <property type="match status" value="1"/>
</dbReference>
<dbReference type="InterPro" id="IPR036457">
    <property type="entry name" value="PPM-type-like_dom_sf"/>
</dbReference>
<dbReference type="EMBL" id="PFBZ01000224">
    <property type="protein sequence ID" value="PIT86068.1"/>
    <property type="molecule type" value="Genomic_DNA"/>
</dbReference>
<name>A0A2M6W006_9BACT</name>
<protein>
    <recommendedName>
        <fullName evidence="1">PPM-type phosphatase domain-containing protein</fullName>
    </recommendedName>
</protein>
<dbReference type="InterPro" id="IPR001932">
    <property type="entry name" value="PPM-type_phosphatase-like_dom"/>
</dbReference>
<evidence type="ECO:0000259" key="1">
    <source>
        <dbReference type="Pfam" id="PF13672"/>
    </source>
</evidence>
<dbReference type="AlphaFoldDB" id="A0A2M6W006"/>
<evidence type="ECO:0000313" key="2">
    <source>
        <dbReference type="EMBL" id="PIT86068.1"/>
    </source>
</evidence>
<sequence length="216" mass="24607">MHVDVFTKGKTEEQNEDFFGYDDTTYVVADGATDKSGNTYNDKTGGEIAAHIIVATCLQTNLNGPALVKEINQRIRQEHIAQGILEATEEHAKNRFTGTFVCVRHIEKEFVITALGDVSYRLNGIYTYSEQKEIDIINAKKRADYITETHDIPGSRRFLYPHLSMQFAYQNIPEHPLGYGTVDGSETPDKYVHLRHYPSNSIERIEIFTDGYYYSP</sequence>
<dbReference type="Gene3D" id="3.60.40.10">
    <property type="entry name" value="PPM-type phosphatase domain"/>
    <property type="match status" value="1"/>
</dbReference>
<dbReference type="SUPFAM" id="SSF81606">
    <property type="entry name" value="PP2C-like"/>
    <property type="match status" value="1"/>
</dbReference>
<comment type="caution">
    <text evidence="2">The sequence shown here is derived from an EMBL/GenBank/DDBJ whole genome shotgun (WGS) entry which is preliminary data.</text>
</comment>
<gene>
    <name evidence="2" type="ORF">COU33_05205</name>
</gene>
<accession>A0A2M6W006</accession>